<evidence type="ECO:0000256" key="4">
    <source>
        <dbReference type="ARBA" id="ARBA00023136"/>
    </source>
</evidence>
<evidence type="ECO:0000256" key="3">
    <source>
        <dbReference type="ARBA" id="ARBA00022989"/>
    </source>
</evidence>
<feature type="transmembrane region" description="Helical" evidence="5">
    <location>
        <begin position="174"/>
        <end position="197"/>
    </location>
</feature>
<keyword evidence="3 5" id="KW-1133">Transmembrane helix</keyword>
<dbReference type="GO" id="GO:0006508">
    <property type="term" value="P:proteolysis"/>
    <property type="evidence" value="ECO:0007669"/>
    <property type="project" value="UniProtKB-KW"/>
</dbReference>
<keyword evidence="2 5" id="KW-0812">Transmembrane</keyword>
<dbReference type="SUPFAM" id="SSF144091">
    <property type="entry name" value="Rhomboid-like"/>
    <property type="match status" value="1"/>
</dbReference>
<evidence type="ECO:0000313" key="6">
    <source>
        <dbReference type="EMBL" id="QNM06245.1"/>
    </source>
</evidence>
<gene>
    <name evidence="6" type="ORF">H9Q78_03585</name>
</gene>
<feature type="transmembrane region" description="Helical" evidence="5">
    <location>
        <begin position="20"/>
        <end position="45"/>
    </location>
</feature>
<keyword evidence="6" id="KW-0378">Hydrolase</keyword>
<feature type="transmembrane region" description="Helical" evidence="5">
    <location>
        <begin position="100"/>
        <end position="120"/>
    </location>
</feature>
<keyword evidence="6" id="KW-0645">Protease</keyword>
<proteinExistence type="predicted"/>
<feature type="transmembrane region" description="Helical" evidence="5">
    <location>
        <begin position="57"/>
        <end position="80"/>
    </location>
</feature>
<evidence type="ECO:0000256" key="2">
    <source>
        <dbReference type="ARBA" id="ARBA00022692"/>
    </source>
</evidence>
<evidence type="ECO:0000256" key="1">
    <source>
        <dbReference type="ARBA" id="ARBA00004141"/>
    </source>
</evidence>
<comment type="subcellular location">
    <subcellularLocation>
        <location evidence="1">Membrane</location>
        <topology evidence="1">Multi-pass membrane protein</topology>
    </subcellularLocation>
</comment>
<sequence length="281" mass="32775">MNWMNKLERKFGKYAIHNLMFYIMILYGVGFIIVNINPVFYVQYLSLDAAKILHGQVWRIVTFLLFPPATDILYFIIAMWLYYSLGTTLEKVWGSFRFNLYFFTGILGHILAAILIYVIFGKSFLLGTSYLNLSLFFAFAATFPDMQFLLFFIIPVKAKWLGILNGVYFVYELIVGNWATRIAIILSVLNFLIFFLTSRNLNRVNPKEIKRKVVYQQQVKAAKSDAKHPRHKCAVCGRTELDDENLEFRFCSKCEGTYEYCQDHLYTHKHVTAHGHDETKA</sequence>
<name>A0A7G9G613_9FIRM</name>
<dbReference type="Gene3D" id="1.20.1540.10">
    <property type="entry name" value="Rhomboid-like"/>
    <property type="match status" value="1"/>
</dbReference>
<dbReference type="InterPro" id="IPR035952">
    <property type="entry name" value="Rhomboid-like_sf"/>
</dbReference>
<evidence type="ECO:0000256" key="5">
    <source>
        <dbReference type="SAM" id="Phobius"/>
    </source>
</evidence>
<protein>
    <submittedName>
        <fullName evidence="6">Rhomboid family intramembrane serine protease</fullName>
    </submittedName>
</protein>
<dbReference type="Proteomes" id="UP000515823">
    <property type="component" value="Chromosome"/>
</dbReference>
<dbReference type="RefSeq" id="WP_249303642.1">
    <property type="nucleotide sequence ID" value="NZ_CP060634.1"/>
</dbReference>
<dbReference type="EMBL" id="CP060634">
    <property type="protein sequence ID" value="QNM06245.1"/>
    <property type="molecule type" value="Genomic_DNA"/>
</dbReference>
<keyword evidence="7" id="KW-1185">Reference proteome</keyword>
<reference evidence="6 7" key="1">
    <citation type="submission" date="2020-08" db="EMBL/GenBank/DDBJ databases">
        <authorList>
            <person name="Liu C."/>
            <person name="Sun Q."/>
        </authorList>
    </citation>
    <scope>NUCLEOTIDE SEQUENCE [LARGE SCALE GENOMIC DNA]</scope>
    <source>
        <strain evidence="6 7">NSJ-38</strain>
    </source>
</reference>
<evidence type="ECO:0000313" key="7">
    <source>
        <dbReference type="Proteomes" id="UP000515823"/>
    </source>
</evidence>
<dbReference type="GO" id="GO:0008233">
    <property type="term" value="F:peptidase activity"/>
    <property type="evidence" value="ECO:0007669"/>
    <property type="project" value="UniProtKB-KW"/>
</dbReference>
<dbReference type="GO" id="GO:0016020">
    <property type="term" value="C:membrane"/>
    <property type="evidence" value="ECO:0007669"/>
    <property type="project" value="UniProtKB-SubCell"/>
</dbReference>
<keyword evidence="4 5" id="KW-0472">Membrane</keyword>
<dbReference type="AlphaFoldDB" id="A0A7G9G613"/>
<organism evidence="6 7">
    <name type="scientific">Qiania dongpingensis</name>
    <dbReference type="NCBI Taxonomy" id="2763669"/>
    <lineage>
        <taxon>Bacteria</taxon>
        <taxon>Bacillati</taxon>
        <taxon>Bacillota</taxon>
        <taxon>Clostridia</taxon>
        <taxon>Lachnospirales</taxon>
        <taxon>Lachnospiraceae</taxon>
        <taxon>Qiania</taxon>
    </lineage>
</organism>
<dbReference type="KEGG" id="qdo:H9Q78_03585"/>
<accession>A0A7G9G613</accession>